<dbReference type="PATRIC" id="fig|1216932.3.peg.3045"/>
<evidence type="ECO:0000256" key="6">
    <source>
        <dbReference type="ARBA" id="ARBA00038076"/>
    </source>
</evidence>
<dbReference type="OrthoDB" id="9793166at2"/>
<organism evidence="10 11">
    <name type="scientific">Clostridium bornimense</name>
    <dbReference type="NCBI Taxonomy" id="1216932"/>
    <lineage>
        <taxon>Bacteria</taxon>
        <taxon>Bacillati</taxon>
        <taxon>Bacillota</taxon>
        <taxon>Clostridia</taxon>
        <taxon>Eubacteriales</taxon>
        <taxon>Clostridiaceae</taxon>
        <taxon>Clostridium</taxon>
    </lineage>
</organism>
<keyword evidence="11" id="KW-1185">Reference proteome</keyword>
<keyword evidence="4 7" id="KW-1133">Transmembrane helix</keyword>
<dbReference type="PANTHER" id="PTHR30572:SF4">
    <property type="entry name" value="ABC TRANSPORTER PERMEASE YTRF"/>
    <property type="match status" value="1"/>
</dbReference>
<feature type="transmembrane region" description="Helical" evidence="7">
    <location>
        <begin position="689"/>
        <end position="716"/>
    </location>
</feature>
<dbReference type="InterPro" id="IPR003838">
    <property type="entry name" value="ABC3_permease_C"/>
</dbReference>
<evidence type="ECO:0000256" key="7">
    <source>
        <dbReference type="SAM" id="Phobius"/>
    </source>
</evidence>
<dbReference type="PANTHER" id="PTHR30572">
    <property type="entry name" value="MEMBRANE COMPONENT OF TRANSPORTER-RELATED"/>
    <property type="match status" value="1"/>
</dbReference>
<dbReference type="Proteomes" id="UP000019426">
    <property type="component" value="Chromosome M2/40_rep2"/>
</dbReference>
<feature type="transmembrane region" description="Helical" evidence="7">
    <location>
        <begin position="737"/>
        <end position="760"/>
    </location>
</feature>
<feature type="domain" description="ABC3 transporter permease C-terminal" evidence="8">
    <location>
        <begin position="251"/>
        <end position="372"/>
    </location>
</feature>
<dbReference type="InterPro" id="IPR025857">
    <property type="entry name" value="MacB_PCD"/>
</dbReference>
<evidence type="ECO:0000256" key="2">
    <source>
        <dbReference type="ARBA" id="ARBA00022475"/>
    </source>
</evidence>
<gene>
    <name evidence="10" type="ORF">CM240_3079</name>
</gene>
<feature type="transmembrane region" description="Helical" evidence="7">
    <location>
        <begin position="340"/>
        <end position="363"/>
    </location>
</feature>
<evidence type="ECO:0000259" key="8">
    <source>
        <dbReference type="Pfam" id="PF02687"/>
    </source>
</evidence>
<keyword evidence="3 7" id="KW-0812">Transmembrane</keyword>
<protein>
    <submittedName>
        <fullName evidence="10">Putative ABC transporter, permease protein</fullName>
    </submittedName>
</protein>
<evidence type="ECO:0000313" key="11">
    <source>
        <dbReference type="Proteomes" id="UP000019426"/>
    </source>
</evidence>
<keyword evidence="5 7" id="KW-0472">Membrane</keyword>
<name>W6RZW1_9CLOT</name>
<reference evidence="10 11" key="1">
    <citation type="submission" date="2013-11" db="EMBL/GenBank/DDBJ databases">
        <title>Complete genome sequence of Clostridum sp. M2/40.</title>
        <authorList>
            <person name="Wibberg D."/>
            <person name="Puehler A."/>
            <person name="Schlueter A."/>
        </authorList>
    </citation>
    <scope>NUCLEOTIDE SEQUENCE [LARGE SCALE GENOMIC DNA]</scope>
    <source>
        <strain evidence="11">M2/40</strain>
    </source>
</reference>
<dbReference type="HOGENOM" id="CLU_010964_2_1_9"/>
<feature type="transmembrane region" description="Helical" evidence="7">
    <location>
        <begin position="418"/>
        <end position="439"/>
    </location>
</feature>
<dbReference type="eggNOG" id="COG4591">
    <property type="taxonomic scope" value="Bacteria"/>
</dbReference>
<evidence type="ECO:0000256" key="4">
    <source>
        <dbReference type="ARBA" id="ARBA00022989"/>
    </source>
</evidence>
<feature type="domain" description="MacB-like periplasmic core" evidence="9">
    <location>
        <begin position="19"/>
        <end position="205"/>
    </location>
</feature>
<comment type="similarity">
    <text evidence="6">Belongs to the ABC-4 integral membrane protein family.</text>
</comment>
<dbReference type="KEGG" id="clt:CM240_3079"/>
<feature type="transmembrane region" description="Helical" evidence="7">
    <location>
        <begin position="249"/>
        <end position="269"/>
    </location>
</feature>
<dbReference type="EMBL" id="HG917869">
    <property type="protein sequence ID" value="CDM70196.1"/>
    <property type="molecule type" value="Genomic_DNA"/>
</dbReference>
<dbReference type="AlphaFoldDB" id="W6RZW1"/>
<dbReference type="GO" id="GO:0005886">
    <property type="term" value="C:plasma membrane"/>
    <property type="evidence" value="ECO:0007669"/>
    <property type="project" value="UniProtKB-SubCell"/>
</dbReference>
<dbReference type="Pfam" id="PF02687">
    <property type="entry name" value="FtsX"/>
    <property type="match status" value="2"/>
</dbReference>
<comment type="subcellular location">
    <subcellularLocation>
        <location evidence="1">Cell membrane</location>
        <topology evidence="1">Multi-pass membrane protein</topology>
    </subcellularLocation>
</comment>
<feature type="transmembrane region" description="Helical" evidence="7">
    <location>
        <begin position="301"/>
        <end position="320"/>
    </location>
</feature>
<dbReference type="Pfam" id="PF12704">
    <property type="entry name" value="MacB_PCD"/>
    <property type="match status" value="1"/>
</dbReference>
<proteinExistence type="inferred from homology"/>
<dbReference type="InterPro" id="IPR050250">
    <property type="entry name" value="Macrolide_Exporter_MacB"/>
</dbReference>
<keyword evidence="2" id="KW-1003">Cell membrane</keyword>
<dbReference type="eggNOG" id="COG0577">
    <property type="taxonomic scope" value="Bacteria"/>
</dbReference>
<dbReference type="RefSeq" id="WP_044040336.1">
    <property type="nucleotide sequence ID" value="NZ_HG917869.1"/>
</dbReference>
<evidence type="ECO:0000256" key="5">
    <source>
        <dbReference type="ARBA" id="ARBA00023136"/>
    </source>
</evidence>
<accession>W6RZW1</accession>
<evidence type="ECO:0000256" key="1">
    <source>
        <dbReference type="ARBA" id="ARBA00004651"/>
    </source>
</evidence>
<evidence type="ECO:0000259" key="9">
    <source>
        <dbReference type="Pfam" id="PF12704"/>
    </source>
</evidence>
<evidence type="ECO:0000313" key="10">
    <source>
        <dbReference type="EMBL" id="CDM70196.1"/>
    </source>
</evidence>
<sequence length="818" mass="92647">MKSYSDISIRYMKENKKRTTLTIIGIALATILIFAIGTFLLSLRDSMIASERASGDFEFMLKDITGEEADKVINNVEVKNSSITKSDSMIYKIEGKDFDILIDYGNGGFYKRIYKETLVEGELPSNTDEIVINTMAKEKLNIKLGDKITLKDENNIDITRTVVGIKKINGYNNGNELDFDGYLNKIDKSKNYNVYVNLNSASKKQDIISKVIKDANITLKDETKNDNSKLLYLTGNGGSEAIDRGIKNVAIFIISIVILCTITVIYNSFNMSIIERIRYFGILKAIGATNKQIKRIVYREGFLMGLIALPIGSIIGFFSLKFGVKIFLGDELMLTKLSIKFYPIIIIFTAILVAITILLSLLVPVRKVKKISAVDAMKNKSEIKLGKIKRRKTRIIGKVFGIEGSMAYKNIRRTPMRFVVTLIALTISIVLFNVFYSFMDFARQAIKGEFMNVAYDSVLSKSGDRDFNDEEIKSIENNIKYSKIYEVYYQVESLLAPKDNIIEDKKNSGDVFSQYGYSQINIETYTCHDENEFDLAKKYVIEGKIDYDKLKDNGIVLVDGMSTRDENGDKKILRKTNYKVGDKIKLSKLPEENFTKESVEKSVKENSIEYTIVAILNQNPFTGTYPGYGIQIFSLKDADINSLIFKFDNDKNREDAIKYFDMNNNSDYQYVDLGSQVEEINRIYGQIEFFVYCFIIIITIISVVNIFNTISTNLLLRKKEFATMKAMGMTERQLKKTVMLEGTLYGIIASIVGGILSAILSQMMINSGSAIADTKYQFPYIVFTLSILVAILVTYISTLVPLRRLKKLTIVEGISDDE</sequence>
<feature type="transmembrane region" description="Helical" evidence="7">
    <location>
        <begin position="21"/>
        <end position="43"/>
    </location>
</feature>
<dbReference type="GO" id="GO:0022857">
    <property type="term" value="F:transmembrane transporter activity"/>
    <property type="evidence" value="ECO:0007669"/>
    <property type="project" value="TreeGrafter"/>
</dbReference>
<evidence type="ECO:0000256" key="3">
    <source>
        <dbReference type="ARBA" id="ARBA00022692"/>
    </source>
</evidence>
<dbReference type="STRING" id="1216932.CM240_3079"/>
<feature type="domain" description="ABC3 transporter permease C-terminal" evidence="8">
    <location>
        <begin position="693"/>
        <end position="809"/>
    </location>
</feature>
<feature type="transmembrane region" description="Helical" evidence="7">
    <location>
        <begin position="780"/>
        <end position="800"/>
    </location>
</feature>